<accession>A0A392W171</accession>
<name>A0A392W171_9FABA</name>
<evidence type="ECO:0000313" key="1">
    <source>
        <dbReference type="EMBL" id="MCI92655.1"/>
    </source>
</evidence>
<protein>
    <submittedName>
        <fullName evidence="1">Uncharacterized protein</fullName>
    </submittedName>
</protein>
<comment type="caution">
    <text evidence="1">The sequence shown here is derived from an EMBL/GenBank/DDBJ whole genome shotgun (WGS) entry which is preliminary data.</text>
</comment>
<evidence type="ECO:0000313" key="2">
    <source>
        <dbReference type="Proteomes" id="UP000265520"/>
    </source>
</evidence>
<keyword evidence="2" id="KW-1185">Reference proteome</keyword>
<dbReference type="AlphaFoldDB" id="A0A392W171"/>
<feature type="non-terminal residue" evidence="1">
    <location>
        <position position="1"/>
    </location>
</feature>
<dbReference type="EMBL" id="LXQA011306744">
    <property type="protein sequence ID" value="MCI92655.1"/>
    <property type="molecule type" value="Genomic_DNA"/>
</dbReference>
<reference evidence="1 2" key="1">
    <citation type="journal article" date="2018" name="Front. Plant Sci.">
        <title>Red Clover (Trifolium pratense) and Zigzag Clover (T. medium) - A Picture of Genomic Similarities and Differences.</title>
        <authorList>
            <person name="Dluhosova J."/>
            <person name="Istvanek J."/>
            <person name="Nedelnik J."/>
            <person name="Repkova J."/>
        </authorList>
    </citation>
    <scope>NUCLEOTIDE SEQUENCE [LARGE SCALE GENOMIC DNA]</scope>
    <source>
        <strain evidence="2">cv. 10/8</strain>
        <tissue evidence="1">Leaf</tissue>
    </source>
</reference>
<sequence length="32" mass="3346">SIAAAARLLDCEVPDAPDPGPSMLFAYATLRI</sequence>
<organism evidence="1 2">
    <name type="scientific">Trifolium medium</name>
    <dbReference type="NCBI Taxonomy" id="97028"/>
    <lineage>
        <taxon>Eukaryota</taxon>
        <taxon>Viridiplantae</taxon>
        <taxon>Streptophyta</taxon>
        <taxon>Embryophyta</taxon>
        <taxon>Tracheophyta</taxon>
        <taxon>Spermatophyta</taxon>
        <taxon>Magnoliopsida</taxon>
        <taxon>eudicotyledons</taxon>
        <taxon>Gunneridae</taxon>
        <taxon>Pentapetalae</taxon>
        <taxon>rosids</taxon>
        <taxon>fabids</taxon>
        <taxon>Fabales</taxon>
        <taxon>Fabaceae</taxon>
        <taxon>Papilionoideae</taxon>
        <taxon>50 kb inversion clade</taxon>
        <taxon>NPAAA clade</taxon>
        <taxon>Hologalegina</taxon>
        <taxon>IRL clade</taxon>
        <taxon>Trifolieae</taxon>
        <taxon>Trifolium</taxon>
    </lineage>
</organism>
<dbReference type="Proteomes" id="UP000265520">
    <property type="component" value="Unassembled WGS sequence"/>
</dbReference>
<proteinExistence type="predicted"/>